<feature type="transmembrane region" description="Helical" evidence="7">
    <location>
        <begin position="204"/>
        <end position="222"/>
    </location>
</feature>
<dbReference type="GO" id="GO:0022857">
    <property type="term" value="F:transmembrane transporter activity"/>
    <property type="evidence" value="ECO:0007669"/>
    <property type="project" value="InterPro"/>
</dbReference>
<comment type="subcellular location">
    <subcellularLocation>
        <location evidence="1">Cell membrane</location>
        <topology evidence="1">Multi-pass membrane protein</topology>
    </subcellularLocation>
</comment>
<dbReference type="InterPro" id="IPR036259">
    <property type="entry name" value="MFS_trans_sf"/>
</dbReference>
<dbReference type="Pfam" id="PF07690">
    <property type="entry name" value="MFS_1"/>
    <property type="match status" value="1"/>
</dbReference>
<dbReference type="CDD" id="cd17329">
    <property type="entry name" value="MFS_MdtH_MDR_like"/>
    <property type="match status" value="1"/>
</dbReference>
<dbReference type="EMBL" id="PIOC01000023">
    <property type="protein sequence ID" value="RDW16990.1"/>
    <property type="molecule type" value="Genomic_DNA"/>
</dbReference>
<feature type="transmembrane region" description="Helical" evidence="7">
    <location>
        <begin position="335"/>
        <end position="356"/>
    </location>
</feature>
<evidence type="ECO:0000256" key="2">
    <source>
        <dbReference type="ARBA" id="ARBA00022448"/>
    </source>
</evidence>
<keyword evidence="4 7" id="KW-0812">Transmembrane</keyword>
<dbReference type="OrthoDB" id="3268460at2"/>
<keyword evidence="2" id="KW-0813">Transport</keyword>
<organism evidence="9 10">
    <name type="scientific">Oceanobacillus arenosus</name>
    <dbReference type="NCBI Taxonomy" id="1229153"/>
    <lineage>
        <taxon>Bacteria</taxon>
        <taxon>Bacillati</taxon>
        <taxon>Bacillota</taxon>
        <taxon>Bacilli</taxon>
        <taxon>Bacillales</taxon>
        <taxon>Bacillaceae</taxon>
        <taxon>Oceanobacillus</taxon>
    </lineage>
</organism>
<accession>A0A3D8PLN2</accession>
<proteinExistence type="predicted"/>
<dbReference type="PANTHER" id="PTHR23517:SF10">
    <property type="entry name" value="MAJOR FACILITATOR SUPERFAMILY (MFS) PROFILE DOMAIN-CONTAINING PROTEIN"/>
    <property type="match status" value="1"/>
</dbReference>
<evidence type="ECO:0000313" key="9">
    <source>
        <dbReference type="EMBL" id="RDW16990.1"/>
    </source>
</evidence>
<gene>
    <name evidence="9" type="ORF">CWR48_15410</name>
</gene>
<evidence type="ECO:0000259" key="8">
    <source>
        <dbReference type="PROSITE" id="PS50850"/>
    </source>
</evidence>
<evidence type="ECO:0000256" key="6">
    <source>
        <dbReference type="ARBA" id="ARBA00023136"/>
    </source>
</evidence>
<name>A0A3D8PLN2_9BACI</name>
<feature type="transmembrane region" description="Helical" evidence="7">
    <location>
        <begin position="5"/>
        <end position="25"/>
    </location>
</feature>
<keyword evidence="10" id="KW-1185">Reference proteome</keyword>
<dbReference type="AlphaFoldDB" id="A0A3D8PLN2"/>
<reference evidence="10" key="1">
    <citation type="submission" date="2017-11" db="EMBL/GenBank/DDBJ databases">
        <authorList>
            <person name="Zhu W."/>
        </authorList>
    </citation>
    <scope>NUCLEOTIDE SEQUENCE [LARGE SCALE GENOMIC DNA]</scope>
    <source>
        <strain evidence="10">CAU 1183</strain>
    </source>
</reference>
<feature type="transmembrane region" description="Helical" evidence="7">
    <location>
        <begin position="362"/>
        <end position="381"/>
    </location>
</feature>
<keyword evidence="3" id="KW-1003">Cell membrane</keyword>
<evidence type="ECO:0000256" key="1">
    <source>
        <dbReference type="ARBA" id="ARBA00004651"/>
    </source>
</evidence>
<feature type="transmembrane region" description="Helical" evidence="7">
    <location>
        <begin position="157"/>
        <end position="177"/>
    </location>
</feature>
<feature type="domain" description="Major facilitator superfamily (MFS) profile" evidence="8">
    <location>
        <begin position="4"/>
        <end position="386"/>
    </location>
</feature>
<evidence type="ECO:0000256" key="7">
    <source>
        <dbReference type="SAM" id="Phobius"/>
    </source>
</evidence>
<dbReference type="SUPFAM" id="SSF103473">
    <property type="entry name" value="MFS general substrate transporter"/>
    <property type="match status" value="1"/>
</dbReference>
<evidence type="ECO:0000256" key="5">
    <source>
        <dbReference type="ARBA" id="ARBA00022989"/>
    </source>
</evidence>
<comment type="caution">
    <text evidence="9">The sequence shown here is derived from an EMBL/GenBank/DDBJ whole genome shotgun (WGS) entry which is preliminary data.</text>
</comment>
<dbReference type="Gene3D" id="1.20.1250.20">
    <property type="entry name" value="MFS general substrate transporter like domains"/>
    <property type="match status" value="2"/>
</dbReference>
<feature type="transmembrane region" description="Helical" evidence="7">
    <location>
        <begin position="95"/>
        <end position="117"/>
    </location>
</feature>
<feature type="transmembrane region" description="Helical" evidence="7">
    <location>
        <begin position="242"/>
        <end position="261"/>
    </location>
</feature>
<keyword evidence="6 7" id="KW-0472">Membrane</keyword>
<feature type="transmembrane region" description="Helical" evidence="7">
    <location>
        <begin position="71"/>
        <end position="89"/>
    </location>
</feature>
<dbReference type="Proteomes" id="UP000257143">
    <property type="component" value="Unassembled WGS sequence"/>
</dbReference>
<dbReference type="InterPro" id="IPR011701">
    <property type="entry name" value="MFS"/>
</dbReference>
<dbReference type="InterPro" id="IPR050171">
    <property type="entry name" value="MFS_Transporters"/>
</dbReference>
<feature type="transmembrane region" description="Helical" evidence="7">
    <location>
        <begin position="273"/>
        <end position="292"/>
    </location>
</feature>
<evidence type="ECO:0000256" key="3">
    <source>
        <dbReference type="ARBA" id="ARBA00022475"/>
    </source>
</evidence>
<dbReference type="InterPro" id="IPR020846">
    <property type="entry name" value="MFS_dom"/>
</dbReference>
<feature type="transmembrane region" description="Helical" evidence="7">
    <location>
        <begin position="37"/>
        <end position="59"/>
    </location>
</feature>
<evidence type="ECO:0000313" key="10">
    <source>
        <dbReference type="Proteomes" id="UP000257143"/>
    </source>
</evidence>
<feature type="transmembrane region" description="Helical" evidence="7">
    <location>
        <begin position="129"/>
        <end position="151"/>
    </location>
</feature>
<evidence type="ECO:0000256" key="4">
    <source>
        <dbReference type="ARBA" id="ARBA00022692"/>
    </source>
</evidence>
<feature type="transmembrane region" description="Helical" evidence="7">
    <location>
        <begin position="298"/>
        <end position="323"/>
    </location>
</feature>
<dbReference type="PANTHER" id="PTHR23517">
    <property type="entry name" value="RESISTANCE PROTEIN MDTM, PUTATIVE-RELATED-RELATED"/>
    <property type="match status" value="1"/>
</dbReference>
<dbReference type="GO" id="GO:0005886">
    <property type="term" value="C:plasma membrane"/>
    <property type="evidence" value="ECO:0007669"/>
    <property type="project" value="UniProtKB-SubCell"/>
</dbReference>
<keyword evidence="5 7" id="KW-1133">Transmembrane helix</keyword>
<protein>
    <submittedName>
        <fullName evidence="9">MFS transporter</fullName>
    </submittedName>
</protein>
<dbReference type="PROSITE" id="PS50850">
    <property type="entry name" value="MFS"/>
    <property type="match status" value="1"/>
</dbReference>
<sequence length="389" mass="43097">MPRQIWLLVIATTINVTGGSFLWPLNTIYMHNELGKSLAFAGFILMFNTAANIAGNLLGGALFDRYSAYKTVLYGTLLATLATIGISLYHSVVPYTIFLIIIGFGNGITWPVIMAMAGSVWPEGGRRAFNAVYVAQNLGVALGATLGGYIASISFNYIFWANAILFIVFFFIVLFTFKEMDQSQNPQMHTSVIEQSGKINDKTAFRSLLILCSGFLITWIAYSQWQSTIASHTQDIGIPLEQYSSLWAINGFLIVFAQPLVKWVTEKITSPRTHIYIGVIIMIVSYFIAMIAADFTMFAIAMVILTMGEVLMWPAFPTLANVLAPKGRKGFYQGLVNSIGATGRMIGPVVGGFIVDMYNIELLFYILIVILFIPFATTKFYDRTLKAKK</sequence>
<dbReference type="RefSeq" id="WP_115774220.1">
    <property type="nucleotide sequence ID" value="NZ_PIOC01000023.1"/>
</dbReference>